<dbReference type="InterPro" id="IPR000847">
    <property type="entry name" value="LysR_HTH_N"/>
</dbReference>
<dbReference type="InterPro" id="IPR050950">
    <property type="entry name" value="HTH-type_LysR_regulators"/>
</dbReference>
<evidence type="ECO:0000313" key="6">
    <source>
        <dbReference type="EMBL" id="TCU94480.1"/>
    </source>
</evidence>
<dbReference type="Gene3D" id="3.40.190.290">
    <property type="match status" value="1"/>
</dbReference>
<dbReference type="OrthoDB" id="8587114at2"/>
<organism evidence="6 7">
    <name type="scientific">Paracandidimonas soli</name>
    <dbReference type="NCBI Taxonomy" id="1917182"/>
    <lineage>
        <taxon>Bacteria</taxon>
        <taxon>Pseudomonadati</taxon>
        <taxon>Pseudomonadota</taxon>
        <taxon>Betaproteobacteria</taxon>
        <taxon>Burkholderiales</taxon>
        <taxon>Alcaligenaceae</taxon>
        <taxon>Paracandidimonas</taxon>
    </lineage>
</organism>
<protein>
    <submittedName>
        <fullName evidence="6">LysR family nitrogen assimilation transcriptional regulator</fullName>
    </submittedName>
</protein>
<dbReference type="FunFam" id="1.10.10.10:FF:000001">
    <property type="entry name" value="LysR family transcriptional regulator"/>
    <property type="match status" value="1"/>
</dbReference>
<dbReference type="Pfam" id="PF00126">
    <property type="entry name" value="HTH_1"/>
    <property type="match status" value="1"/>
</dbReference>
<reference evidence="6 7" key="1">
    <citation type="submission" date="2019-03" db="EMBL/GenBank/DDBJ databases">
        <title>Genomic Encyclopedia of Type Strains, Phase IV (KMG-IV): sequencing the most valuable type-strain genomes for metagenomic binning, comparative biology and taxonomic classification.</title>
        <authorList>
            <person name="Goeker M."/>
        </authorList>
    </citation>
    <scope>NUCLEOTIDE SEQUENCE [LARGE SCALE GENOMIC DNA]</scope>
    <source>
        <strain evidence="6 7">DSM 100048</strain>
    </source>
</reference>
<dbReference type="GO" id="GO:0003677">
    <property type="term" value="F:DNA binding"/>
    <property type="evidence" value="ECO:0007669"/>
    <property type="project" value="UniProtKB-KW"/>
</dbReference>
<comment type="similarity">
    <text evidence="1">Belongs to the LysR transcriptional regulatory family.</text>
</comment>
<dbReference type="Pfam" id="PF03466">
    <property type="entry name" value="LysR_substrate"/>
    <property type="match status" value="1"/>
</dbReference>
<proteinExistence type="inferred from homology"/>
<evidence type="ECO:0000259" key="5">
    <source>
        <dbReference type="PROSITE" id="PS50931"/>
    </source>
</evidence>
<keyword evidence="2" id="KW-0805">Transcription regulation</keyword>
<dbReference type="GO" id="GO:0003700">
    <property type="term" value="F:DNA-binding transcription factor activity"/>
    <property type="evidence" value="ECO:0007669"/>
    <property type="project" value="InterPro"/>
</dbReference>
<evidence type="ECO:0000313" key="7">
    <source>
        <dbReference type="Proteomes" id="UP000294692"/>
    </source>
</evidence>
<keyword evidence="3" id="KW-0238">DNA-binding</keyword>
<dbReference type="Proteomes" id="UP000294692">
    <property type="component" value="Unassembled WGS sequence"/>
</dbReference>
<name>A0A4R3UUC3_9BURK</name>
<dbReference type="PRINTS" id="PR00039">
    <property type="entry name" value="HTHLYSR"/>
</dbReference>
<comment type="caution">
    <text evidence="6">The sequence shown here is derived from an EMBL/GenBank/DDBJ whole genome shotgun (WGS) entry which is preliminary data.</text>
</comment>
<evidence type="ECO:0000256" key="1">
    <source>
        <dbReference type="ARBA" id="ARBA00009437"/>
    </source>
</evidence>
<dbReference type="InterPro" id="IPR036390">
    <property type="entry name" value="WH_DNA-bd_sf"/>
</dbReference>
<dbReference type="SUPFAM" id="SSF46785">
    <property type="entry name" value="Winged helix' DNA-binding domain"/>
    <property type="match status" value="1"/>
</dbReference>
<dbReference type="PROSITE" id="PS50931">
    <property type="entry name" value="HTH_LYSR"/>
    <property type="match status" value="1"/>
</dbReference>
<keyword evidence="4" id="KW-0804">Transcription</keyword>
<dbReference type="InterPro" id="IPR005119">
    <property type="entry name" value="LysR_subst-bd"/>
</dbReference>
<accession>A0A4R3UUC3</accession>
<keyword evidence="7" id="KW-1185">Reference proteome</keyword>
<dbReference type="PANTHER" id="PTHR30419">
    <property type="entry name" value="HTH-TYPE TRANSCRIPTIONAL REGULATOR YBHD"/>
    <property type="match status" value="1"/>
</dbReference>
<evidence type="ECO:0000256" key="4">
    <source>
        <dbReference type="ARBA" id="ARBA00023163"/>
    </source>
</evidence>
<dbReference type="AlphaFoldDB" id="A0A4R3UUC3"/>
<dbReference type="EMBL" id="SMBX01000009">
    <property type="protein sequence ID" value="TCU94480.1"/>
    <property type="molecule type" value="Genomic_DNA"/>
</dbReference>
<dbReference type="SUPFAM" id="SSF53850">
    <property type="entry name" value="Periplasmic binding protein-like II"/>
    <property type="match status" value="1"/>
</dbReference>
<gene>
    <name evidence="6" type="ORF">EV686_10931</name>
</gene>
<dbReference type="Gene3D" id="1.10.10.10">
    <property type="entry name" value="Winged helix-like DNA-binding domain superfamily/Winged helix DNA-binding domain"/>
    <property type="match status" value="1"/>
</dbReference>
<dbReference type="InterPro" id="IPR036388">
    <property type="entry name" value="WH-like_DNA-bd_sf"/>
</dbReference>
<evidence type="ECO:0000256" key="3">
    <source>
        <dbReference type="ARBA" id="ARBA00023125"/>
    </source>
</evidence>
<dbReference type="GO" id="GO:0005829">
    <property type="term" value="C:cytosol"/>
    <property type="evidence" value="ECO:0007669"/>
    <property type="project" value="TreeGrafter"/>
</dbReference>
<feature type="domain" description="HTH lysR-type" evidence="5">
    <location>
        <begin position="26"/>
        <end position="83"/>
    </location>
</feature>
<evidence type="ECO:0000256" key="2">
    <source>
        <dbReference type="ARBA" id="ARBA00023015"/>
    </source>
</evidence>
<sequence length="323" mass="36325">MAYAGDRINPIPWISDIEKTYIISAMDLKQIRSFLVVAELRSVSRAVDVLGISQPSISRQIQLLESELRQHLLTRTGRGVELTEAGRQFLVHAREIDRMAHQAVQTMWAFSGNPLSRVRLGMPHRIARRMTHVIMRHFQERLPDTALTVAEGLSSEMTDWLLKGRVDVALLYEPPPSTLIQVETVHREDLVLVYQPGRHRMPERMRVSSLANQSFVLPSMPNTIRALVNEAFAEAGVTLNVATEVDVVQTILETISQTELLTILPRSALTDLRGGQTLAFSELCEPTIRNRLCLALPVQTQGLKTLQEVTKLIRSLDIASLMQ</sequence>